<keyword evidence="3" id="KW-1185">Reference proteome</keyword>
<reference evidence="2" key="1">
    <citation type="submission" date="2022-10" db="EMBL/GenBank/DDBJ databases">
        <title>Tapping the CABI collections for fungal endophytes: first genome assemblies for Collariella, Neodidymelliopsis, Ascochyta clinopodiicola, Didymella pomorum, Didymosphaeria variabile, Neocosmospora piperis and Neocucurbitaria cava.</title>
        <authorList>
            <person name="Hill R."/>
        </authorList>
    </citation>
    <scope>NUCLEOTIDE SEQUENCE</scope>
    <source>
        <strain evidence="2">IMI 366586</strain>
    </source>
</reference>
<protein>
    <submittedName>
        <fullName evidence="2">Uncharacterized protein</fullName>
    </submittedName>
</protein>
<name>A0A9W8WB36_9HYPO</name>
<accession>A0A9W8WB36</accession>
<proteinExistence type="predicted"/>
<evidence type="ECO:0000313" key="2">
    <source>
        <dbReference type="EMBL" id="KAJ4318482.1"/>
    </source>
</evidence>
<gene>
    <name evidence="2" type="ORF">N0V84_006807</name>
</gene>
<dbReference type="OrthoDB" id="4589291at2759"/>
<dbReference type="Proteomes" id="UP001140502">
    <property type="component" value="Unassembled WGS sequence"/>
</dbReference>
<comment type="caution">
    <text evidence="2">The sequence shown here is derived from an EMBL/GenBank/DDBJ whole genome shotgun (WGS) entry which is preliminary data.</text>
</comment>
<feature type="region of interest" description="Disordered" evidence="1">
    <location>
        <begin position="189"/>
        <end position="230"/>
    </location>
</feature>
<feature type="compositionally biased region" description="Basic and acidic residues" evidence="1">
    <location>
        <begin position="189"/>
        <end position="207"/>
    </location>
</feature>
<dbReference type="EMBL" id="JAPEUR010000140">
    <property type="protein sequence ID" value="KAJ4318482.1"/>
    <property type="molecule type" value="Genomic_DNA"/>
</dbReference>
<organism evidence="2 3">
    <name type="scientific">Fusarium piperis</name>
    <dbReference type="NCBI Taxonomy" id="1435070"/>
    <lineage>
        <taxon>Eukaryota</taxon>
        <taxon>Fungi</taxon>
        <taxon>Dikarya</taxon>
        <taxon>Ascomycota</taxon>
        <taxon>Pezizomycotina</taxon>
        <taxon>Sordariomycetes</taxon>
        <taxon>Hypocreomycetidae</taxon>
        <taxon>Hypocreales</taxon>
        <taxon>Nectriaceae</taxon>
        <taxon>Fusarium</taxon>
        <taxon>Fusarium solani species complex</taxon>
    </lineage>
</organism>
<sequence>MEFSQRMYQSVIARLIQALPAPSVLPDKDDSPLREEWHLYFRFSSDPEKRLRNPPQDVLKQWTACLDLTISDVPSLMQDGLYLAQENVQERENHVHEIYANEHKRYYLRRCFTVVDTKWSGRLGVTSWTYEPVRDFRIHHLSADKVYNAQVLDKDGNVVYCYDMCKSYKNANYMYDDMPMDGLWPWPKKEREEEREEAIGDEGKGDEGEKEVEGEEEELVGSPPQESEYSLIDLEVGLMDDNNAP</sequence>
<evidence type="ECO:0000256" key="1">
    <source>
        <dbReference type="SAM" id="MobiDB-lite"/>
    </source>
</evidence>
<dbReference type="AlphaFoldDB" id="A0A9W8WB36"/>
<feature type="compositionally biased region" description="Acidic residues" evidence="1">
    <location>
        <begin position="208"/>
        <end position="219"/>
    </location>
</feature>
<evidence type="ECO:0000313" key="3">
    <source>
        <dbReference type="Proteomes" id="UP001140502"/>
    </source>
</evidence>